<reference evidence="1 2" key="1">
    <citation type="submission" date="2024-02" db="EMBL/GenBank/DDBJ databases">
        <authorList>
            <person name="Chen Y."/>
            <person name="Shah S."/>
            <person name="Dougan E. K."/>
            <person name="Thang M."/>
            <person name="Chan C."/>
        </authorList>
    </citation>
    <scope>NUCLEOTIDE SEQUENCE [LARGE SCALE GENOMIC DNA]</scope>
</reference>
<protein>
    <submittedName>
        <fullName evidence="1">Uncharacterized protein</fullName>
    </submittedName>
</protein>
<dbReference type="Gene3D" id="3.50.50.60">
    <property type="entry name" value="FAD/NAD(P)-binding domain"/>
    <property type="match status" value="1"/>
</dbReference>
<sequence length="785" mass="84600">MAMQATAPLRQARAHVLALVHNRQPQRSSATEPFGSDAEVQRFRAESGHQKNRREKVPQLLGASRPSAIARGRGNPAQAVAQWRLPPSGGASFLLDMALDMDAEQSNIDLCASYGMSGVFVSMVLAMVLNDVPGLEPLVSASSKQYLQASALEDGVEEPDSHVMLLSGSAFVALLRRSRVQRRALAARKAAPPAVAPPVASTASTPVELSSELRSFLETPGTTSGAGHAAPGKGGNASIEGIYRAEAVWQKLKSRALQKTRGETLEEPPQVVQRLCGPLEGRASGSHVTAPVHKENADAKVYDVVVCGGTLGILVARSLQNRGFSVCIVERGVVQGRDQEWNVSPEELKPLVKQQIVSQKEVEQSIQSSWPKSRVGFEGSTAVDFEAGGLSPRRLVAFARQRFEEQGGTVLEQASLQALEVYDDQVLLQLQGDLPPIRGRLVVDAMGSGSPIVAQARKGAPPDAACLVVGTMASGYPKEGNKGGDYLYSQKPSSAGSSSDSIGQAFWEAFPSANGGADGSDRTTYFFTYCLPGLEDLPSIPKVFEKYVEALPQYQGVSLEQLKVQRALCASFVAYRESPLQTPFDRILQVGDAAGIQSPLSFGGFGALCRHLPRLETAISEALEQDLLTAEDLSQINPYLPNLAMQWSMYRSIAQPPENEPEFVNRMMGGILSAAERCGTNVMMPILQDVFTLSALAPTLSSWLSKDPAIIPLFIKSMGPENVLSALGHLSGLAFYTVLSSLEPVISTVLRIDDATAMPPRERFAWRRRFEAWKYGSGLDYESHQ</sequence>
<dbReference type="PANTHER" id="PTHR32098">
    <property type="entry name" value="LYCOPENE BETA/EPSILON CYCLASE PROTEIN"/>
    <property type="match status" value="1"/>
</dbReference>
<evidence type="ECO:0000313" key="2">
    <source>
        <dbReference type="Proteomes" id="UP001642464"/>
    </source>
</evidence>
<keyword evidence="2" id="KW-1185">Reference proteome</keyword>
<organism evidence="1 2">
    <name type="scientific">Durusdinium trenchii</name>
    <dbReference type="NCBI Taxonomy" id="1381693"/>
    <lineage>
        <taxon>Eukaryota</taxon>
        <taxon>Sar</taxon>
        <taxon>Alveolata</taxon>
        <taxon>Dinophyceae</taxon>
        <taxon>Suessiales</taxon>
        <taxon>Symbiodiniaceae</taxon>
        <taxon>Durusdinium</taxon>
    </lineage>
</organism>
<proteinExistence type="predicted"/>
<dbReference type="PANTHER" id="PTHR32098:SF5">
    <property type="entry name" value="LYCOPENE BETA_EPSILON CYCLASE PROTEIN"/>
    <property type="match status" value="1"/>
</dbReference>
<gene>
    <name evidence="1" type="ORF">SCF082_LOCUS45716</name>
</gene>
<dbReference type="SUPFAM" id="SSF51905">
    <property type="entry name" value="FAD/NAD(P)-binding domain"/>
    <property type="match status" value="1"/>
</dbReference>
<dbReference type="Proteomes" id="UP001642464">
    <property type="component" value="Unassembled WGS sequence"/>
</dbReference>
<evidence type="ECO:0000313" key="1">
    <source>
        <dbReference type="EMBL" id="CAK9097460.1"/>
    </source>
</evidence>
<comment type="caution">
    <text evidence="1">The sequence shown here is derived from an EMBL/GenBank/DDBJ whole genome shotgun (WGS) entry which is preliminary data.</text>
</comment>
<dbReference type="InterPro" id="IPR036188">
    <property type="entry name" value="FAD/NAD-bd_sf"/>
</dbReference>
<accession>A0ABP0RBE4</accession>
<name>A0ABP0RBE4_9DINO</name>
<dbReference type="EMBL" id="CAXAMM010041128">
    <property type="protein sequence ID" value="CAK9097460.1"/>
    <property type="molecule type" value="Genomic_DNA"/>
</dbReference>